<comment type="similarity">
    <text evidence="2">Belongs to the protein kinase superfamily. CAMK Ser/Thr protein kinase family. SNF1 subfamily.</text>
</comment>
<proteinExistence type="inferred from homology"/>
<dbReference type="InterPro" id="IPR000719">
    <property type="entry name" value="Prot_kinase_dom"/>
</dbReference>
<dbReference type="SUPFAM" id="SSF103243">
    <property type="entry name" value="KA1-like"/>
    <property type="match status" value="1"/>
</dbReference>
<keyword evidence="6 13" id="KW-0547">Nucleotide-binding</keyword>
<dbReference type="SMART" id="SM00220">
    <property type="entry name" value="S_TKc"/>
    <property type="match status" value="1"/>
</dbReference>
<dbReference type="GO" id="GO:0005524">
    <property type="term" value="F:ATP binding"/>
    <property type="evidence" value="ECO:0007669"/>
    <property type="project" value="UniProtKB-UniRule"/>
</dbReference>
<dbReference type="InterPro" id="IPR008271">
    <property type="entry name" value="Ser/Thr_kinase_AS"/>
</dbReference>
<comment type="catalytic activity">
    <reaction evidence="12">
        <text>L-seryl-[protein] + ATP = O-phospho-L-seryl-[protein] + ADP + H(+)</text>
        <dbReference type="Rhea" id="RHEA:17989"/>
        <dbReference type="Rhea" id="RHEA-COMP:9863"/>
        <dbReference type="Rhea" id="RHEA-COMP:11604"/>
        <dbReference type="ChEBI" id="CHEBI:15378"/>
        <dbReference type="ChEBI" id="CHEBI:29999"/>
        <dbReference type="ChEBI" id="CHEBI:30616"/>
        <dbReference type="ChEBI" id="CHEBI:83421"/>
        <dbReference type="ChEBI" id="CHEBI:456216"/>
        <dbReference type="EC" id="2.7.11.1"/>
    </reaction>
</comment>
<dbReference type="PANTHER" id="PTHR24346:SF110">
    <property type="entry name" value="NON-SPECIFIC SERINE_THREONINE PROTEIN KINASE"/>
    <property type="match status" value="1"/>
</dbReference>
<evidence type="ECO:0000256" key="3">
    <source>
        <dbReference type="ARBA" id="ARBA00012513"/>
    </source>
</evidence>
<evidence type="ECO:0000256" key="13">
    <source>
        <dbReference type="PROSITE-ProRule" id="PRU10141"/>
    </source>
</evidence>
<feature type="region of interest" description="Disordered" evidence="14">
    <location>
        <begin position="405"/>
        <end position="471"/>
    </location>
</feature>
<reference evidence="16" key="1">
    <citation type="journal article" date="2020" name="Stud. Mycol.">
        <title>101 Dothideomycetes genomes: a test case for predicting lifestyles and emergence of pathogens.</title>
        <authorList>
            <person name="Haridas S."/>
            <person name="Albert R."/>
            <person name="Binder M."/>
            <person name="Bloem J."/>
            <person name="Labutti K."/>
            <person name="Salamov A."/>
            <person name="Andreopoulos B."/>
            <person name="Baker S."/>
            <person name="Barry K."/>
            <person name="Bills G."/>
            <person name="Bluhm B."/>
            <person name="Cannon C."/>
            <person name="Castanera R."/>
            <person name="Culley D."/>
            <person name="Daum C."/>
            <person name="Ezra D."/>
            <person name="Gonzalez J."/>
            <person name="Henrissat B."/>
            <person name="Kuo A."/>
            <person name="Liang C."/>
            <person name="Lipzen A."/>
            <person name="Lutzoni F."/>
            <person name="Magnuson J."/>
            <person name="Mondo S."/>
            <person name="Nolan M."/>
            <person name="Ohm R."/>
            <person name="Pangilinan J."/>
            <person name="Park H.-J."/>
            <person name="Ramirez L."/>
            <person name="Alfaro M."/>
            <person name="Sun H."/>
            <person name="Tritt A."/>
            <person name="Yoshinaga Y."/>
            <person name="Zwiers L.-H."/>
            <person name="Turgeon B."/>
            <person name="Goodwin S."/>
            <person name="Spatafora J."/>
            <person name="Crous P."/>
            <person name="Grigoriev I."/>
        </authorList>
    </citation>
    <scope>NUCLEOTIDE SEQUENCE</scope>
    <source>
        <strain evidence="16">Tuck. ex Michener</strain>
    </source>
</reference>
<dbReference type="SUPFAM" id="SSF56112">
    <property type="entry name" value="Protein kinase-like (PK-like)"/>
    <property type="match status" value="1"/>
</dbReference>
<feature type="region of interest" description="Disordered" evidence="14">
    <location>
        <begin position="592"/>
        <end position="678"/>
    </location>
</feature>
<dbReference type="InterPro" id="IPR013896">
    <property type="entry name" value="SNF1_UBA"/>
</dbReference>
<dbReference type="PROSITE" id="PS50011">
    <property type="entry name" value="PROTEIN_KINASE_DOM"/>
    <property type="match status" value="1"/>
</dbReference>
<gene>
    <name evidence="16" type="ORF">EV356DRAFT_526664</name>
</gene>
<dbReference type="Proteomes" id="UP000800092">
    <property type="component" value="Unassembled WGS sequence"/>
</dbReference>
<evidence type="ECO:0000259" key="15">
    <source>
        <dbReference type="PROSITE" id="PS50011"/>
    </source>
</evidence>
<dbReference type="Gene3D" id="1.10.8.10">
    <property type="entry name" value="DNA helicase RuvA subunit, C-terminal domain"/>
    <property type="match status" value="1"/>
</dbReference>
<evidence type="ECO:0000256" key="2">
    <source>
        <dbReference type="ARBA" id="ARBA00006234"/>
    </source>
</evidence>
<dbReference type="FunFam" id="3.30.200.20:FF:000236">
    <property type="entry name" value="Non-specific serine/threonine protein kinase"/>
    <property type="match status" value="1"/>
</dbReference>
<dbReference type="PANTHER" id="PTHR24346">
    <property type="entry name" value="MAP/MICROTUBULE AFFINITY-REGULATING KINASE"/>
    <property type="match status" value="1"/>
</dbReference>
<feature type="region of interest" description="Disordered" evidence="14">
    <location>
        <begin position="491"/>
        <end position="567"/>
    </location>
</feature>
<dbReference type="GO" id="GO:0035556">
    <property type="term" value="P:intracellular signal transduction"/>
    <property type="evidence" value="ECO:0007669"/>
    <property type="project" value="TreeGrafter"/>
</dbReference>
<evidence type="ECO:0000256" key="4">
    <source>
        <dbReference type="ARBA" id="ARBA00022527"/>
    </source>
</evidence>
<dbReference type="PROSITE" id="PS00108">
    <property type="entry name" value="PROTEIN_KINASE_ST"/>
    <property type="match status" value="1"/>
</dbReference>
<dbReference type="CDD" id="cd14079">
    <property type="entry name" value="STKc_AMPK_alpha"/>
    <property type="match status" value="1"/>
</dbReference>
<feature type="compositionally biased region" description="Acidic residues" evidence="14">
    <location>
        <begin position="1"/>
        <end position="10"/>
    </location>
</feature>
<dbReference type="InterPro" id="IPR017441">
    <property type="entry name" value="Protein_kinase_ATP_BS"/>
</dbReference>
<dbReference type="GO" id="GO:0005634">
    <property type="term" value="C:nucleus"/>
    <property type="evidence" value="ECO:0007669"/>
    <property type="project" value="UniProtKB-SubCell"/>
</dbReference>
<keyword evidence="10" id="KW-0119">Carbohydrate metabolism</keyword>
<keyword evidence="7 16" id="KW-0418">Kinase</keyword>
<name>A0A6A6HKY7_VIRVR</name>
<dbReference type="FunFam" id="1.10.510.10:FF:000544">
    <property type="entry name" value="Non-specific serine/threonine protein kinase"/>
    <property type="match status" value="1"/>
</dbReference>
<feature type="compositionally biased region" description="Polar residues" evidence="14">
    <location>
        <begin position="528"/>
        <end position="537"/>
    </location>
</feature>
<evidence type="ECO:0000256" key="11">
    <source>
        <dbReference type="ARBA" id="ARBA00047899"/>
    </source>
</evidence>
<evidence type="ECO:0000256" key="12">
    <source>
        <dbReference type="ARBA" id="ARBA00048679"/>
    </source>
</evidence>
<protein>
    <recommendedName>
        <fullName evidence="3">non-specific serine/threonine protein kinase</fullName>
        <ecNumber evidence="3">2.7.11.1</ecNumber>
    </recommendedName>
</protein>
<keyword evidence="17" id="KW-1185">Reference proteome</keyword>
<evidence type="ECO:0000256" key="14">
    <source>
        <dbReference type="SAM" id="MobiDB-lite"/>
    </source>
</evidence>
<evidence type="ECO:0000256" key="5">
    <source>
        <dbReference type="ARBA" id="ARBA00022679"/>
    </source>
</evidence>
<sequence>MASALDDDDLSISISSSSLRSKPPKAPDVISASAQTPNTPQPLRAPPGPPGKKRDDQRLGQYKIVKTLGEGSFGKVKLAVHSVSGQQVALKIMSRRKLVTRDMAGRIEREIQYLQLLRHPHIIKLFTVITTPQEIIMVLEYAGGELFDYIVQHGRMPEDKARKFFQQIVCAVEYCHRHKIVHRDLKPENLLLDEALNVKIADFGLSNIMSDGNFLKTSCGSPNYAAPEVISGKLYAGPEVDVWSCGVILYVLLAGKLPFDDEYIPTLFKKISSGNYTIPNYLTPGAVRLIKKMLQVNPVHRITIPEIREDPWFNISLPEYLKPPVEEFIDTGVDPNKAIDPHSLAPSKPAFVREQLHADVVGKLGKTMGYAKDDVQQALAKDEPNAIKDAYLIVRENQIMQQNPLLNKNKSDNPWDYGASPTSNQPRVREEFSISQASRIHAATSSPHHSVTSERPRHNSSSSGQNFDRTTVSTVGVLPSSLPDYHKAFMAGVPRSTGNRDSPDAASPPHVRTEGDKAATAARLKGAQSKNSTSVSGASKPEGMTPIQPPAQTKKPRPTKWQFGIRSRNSPAEAMFAIYKALGAMGAEWEDVKTRRPGGGRNSHGSRDRERNNSDGSQTSPEYSDDNDNDDDDNAGRRAASPSSSSDEAAAAAAAAAANTGGTGPRGRGRERHGPWDDWGYRIPEDPWVIHARFRKDDMYPPGVVAHPSSTHSSRVDLQHLADERVRAQRRKSTADSIVSQAGVVHGITSTADTSSFTGPGSAAQSLHGSIGIGGGGGGSGNVSATQSIHGGIGGGLSSGYHSLQSLPLHSSATPDQSVYVYVTIQLYCIEREFFLVDFKCAGYECVHRRLVREVLRRMTQGGGKGTGAGAGEWVEVGEEETVDEEGTVVRVREEVWGQGRAVEEKEVTSPFPFLDVAGKLIIQLAEAD</sequence>
<dbReference type="Gene3D" id="3.30.310.80">
    <property type="entry name" value="Kinase associated domain 1, KA1"/>
    <property type="match status" value="2"/>
</dbReference>
<feature type="compositionally biased region" description="Acidic residues" evidence="14">
    <location>
        <begin position="623"/>
        <end position="633"/>
    </location>
</feature>
<evidence type="ECO:0000256" key="7">
    <source>
        <dbReference type="ARBA" id="ARBA00022777"/>
    </source>
</evidence>
<feature type="binding site" evidence="13">
    <location>
        <position position="91"/>
    </location>
    <ligand>
        <name>ATP</name>
        <dbReference type="ChEBI" id="CHEBI:30616"/>
    </ligand>
</feature>
<keyword evidence="9" id="KW-0539">Nucleus</keyword>
<organism evidence="16 17">
    <name type="scientific">Viridothelium virens</name>
    <name type="common">Speckled blister lichen</name>
    <name type="synonym">Trypethelium virens</name>
    <dbReference type="NCBI Taxonomy" id="1048519"/>
    <lineage>
        <taxon>Eukaryota</taxon>
        <taxon>Fungi</taxon>
        <taxon>Dikarya</taxon>
        <taxon>Ascomycota</taxon>
        <taxon>Pezizomycotina</taxon>
        <taxon>Dothideomycetes</taxon>
        <taxon>Dothideomycetes incertae sedis</taxon>
        <taxon>Trypetheliales</taxon>
        <taxon>Trypetheliaceae</taxon>
        <taxon>Viridothelium</taxon>
    </lineage>
</organism>
<feature type="compositionally biased region" description="Low complexity" evidence="14">
    <location>
        <begin position="637"/>
        <end position="660"/>
    </location>
</feature>
<evidence type="ECO:0000313" key="17">
    <source>
        <dbReference type="Proteomes" id="UP000800092"/>
    </source>
</evidence>
<dbReference type="Pfam" id="PF00069">
    <property type="entry name" value="Pkinase"/>
    <property type="match status" value="1"/>
</dbReference>
<accession>A0A6A6HKY7</accession>
<evidence type="ECO:0000313" key="16">
    <source>
        <dbReference type="EMBL" id="KAF2238130.1"/>
    </source>
</evidence>
<feature type="region of interest" description="Disordered" evidence="14">
    <location>
        <begin position="1"/>
        <end position="57"/>
    </location>
</feature>
<dbReference type="GO" id="GO:0005737">
    <property type="term" value="C:cytoplasm"/>
    <property type="evidence" value="ECO:0007669"/>
    <property type="project" value="TreeGrafter"/>
</dbReference>
<evidence type="ECO:0000256" key="10">
    <source>
        <dbReference type="ARBA" id="ARBA00023277"/>
    </source>
</evidence>
<keyword evidence="4" id="KW-0723">Serine/threonine-protein kinase</keyword>
<evidence type="ECO:0000256" key="1">
    <source>
        <dbReference type="ARBA" id="ARBA00004123"/>
    </source>
</evidence>
<dbReference type="AlphaFoldDB" id="A0A6A6HKY7"/>
<dbReference type="InterPro" id="IPR032270">
    <property type="entry name" value="AMPK_C"/>
</dbReference>
<feature type="domain" description="Protein kinase" evidence="15">
    <location>
        <begin position="62"/>
        <end position="313"/>
    </location>
</feature>
<dbReference type="Pfam" id="PF08587">
    <property type="entry name" value="UBA_2"/>
    <property type="match status" value="1"/>
</dbReference>
<dbReference type="Pfam" id="PF16579">
    <property type="entry name" value="AdenylateSensor"/>
    <property type="match status" value="1"/>
</dbReference>
<dbReference type="Gene3D" id="3.30.200.20">
    <property type="entry name" value="Phosphorylase Kinase, domain 1"/>
    <property type="match status" value="1"/>
</dbReference>
<comment type="catalytic activity">
    <reaction evidence="11">
        <text>L-threonyl-[protein] + ATP = O-phospho-L-threonyl-[protein] + ADP + H(+)</text>
        <dbReference type="Rhea" id="RHEA:46608"/>
        <dbReference type="Rhea" id="RHEA-COMP:11060"/>
        <dbReference type="Rhea" id="RHEA-COMP:11605"/>
        <dbReference type="ChEBI" id="CHEBI:15378"/>
        <dbReference type="ChEBI" id="CHEBI:30013"/>
        <dbReference type="ChEBI" id="CHEBI:30616"/>
        <dbReference type="ChEBI" id="CHEBI:61977"/>
        <dbReference type="ChEBI" id="CHEBI:456216"/>
        <dbReference type="EC" id="2.7.11.1"/>
    </reaction>
</comment>
<dbReference type="Gene3D" id="1.10.510.10">
    <property type="entry name" value="Transferase(Phosphotransferase) domain 1"/>
    <property type="match status" value="1"/>
</dbReference>
<dbReference type="EC" id="2.7.11.1" evidence="3"/>
<feature type="compositionally biased region" description="Polar residues" evidence="14">
    <location>
        <begin position="433"/>
        <end position="450"/>
    </location>
</feature>
<dbReference type="FunFam" id="1.10.8.10:FF:000069">
    <property type="entry name" value="Non-specific serine/threonine protein kinase"/>
    <property type="match status" value="1"/>
</dbReference>
<dbReference type="PROSITE" id="PS00107">
    <property type="entry name" value="PROTEIN_KINASE_ATP"/>
    <property type="match status" value="1"/>
</dbReference>
<feature type="compositionally biased region" description="Pro residues" evidence="14">
    <location>
        <begin position="39"/>
        <end position="50"/>
    </location>
</feature>
<dbReference type="InterPro" id="IPR011009">
    <property type="entry name" value="Kinase-like_dom_sf"/>
</dbReference>
<evidence type="ECO:0000256" key="8">
    <source>
        <dbReference type="ARBA" id="ARBA00022840"/>
    </source>
</evidence>
<evidence type="ECO:0000256" key="6">
    <source>
        <dbReference type="ARBA" id="ARBA00022741"/>
    </source>
</evidence>
<feature type="compositionally biased region" description="Polar residues" evidence="14">
    <location>
        <begin position="459"/>
        <end position="471"/>
    </location>
</feature>
<keyword evidence="8 13" id="KW-0067">ATP-binding</keyword>
<dbReference type="CDD" id="cd14334">
    <property type="entry name" value="UBA_SNF1_fungi"/>
    <property type="match status" value="1"/>
</dbReference>
<dbReference type="InterPro" id="IPR028375">
    <property type="entry name" value="KA1/Ssp2_C"/>
</dbReference>
<keyword evidence="5" id="KW-0808">Transferase</keyword>
<dbReference type="GO" id="GO:0004674">
    <property type="term" value="F:protein serine/threonine kinase activity"/>
    <property type="evidence" value="ECO:0007669"/>
    <property type="project" value="UniProtKB-KW"/>
</dbReference>
<dbReference type="EMBL" id="ML991777">
    <property type="protein sequence ID" value="KAF2238130.1"/>
    <property type="molecule type" value="Genomic_DNA"/>
</dbReference>
<comment type="subcellular location">
    <subcellularLocation>
        <location evidence="1">Nucleus</location>
    </subcellularLocation>
</comment>
<evidence type="ECO:0000256" key="9">
    <source>
        <dbReference type="ARBA" id="ARBA00023242"/>
    </source>
</evidence>
<dbReference type="OrthoDB" id="193931at2759"/>